<protein>
    <submittedName>
        <fullName evidence="1">Uncharacterized protein</fullName>
    </submittedName>
</protein>
<gene>
    <name evidence="1" type="ORF">SAMN05216326_11443</name>
</gene>
<dbReference type="EMBL" id="FOIA01000014">
    <property type="protein sequence ID" value="SET17416.1"/>
    <property type="molecule type" value="Genomic_DNA"/>
</dbReference>
<keyword evidence="2" id="KW-1185">Reference proteome</keyword>
<evidence type="ECO:0000313" key="2">
    <source>
        <dbReference type="Proteomes" id="UP000199345"/>
    </source>
</evidence>
<accession>A0A1I0CCX3</accession>
<organism evidence="1 2">
    <name type="scientific">Nitrosomonas marina</name>
    <dbReference type="NCBI Taxonomy" id="917"/>
    <lineage>
        <taxon>Bacteria</taxon>
        <taxon>Pseudomonadati</taxon>
        <taxon>Pseudomonadota</taxon>
        <taxon>Betaproteobacteria</taxon>
        <taxon>Nitrosomonadales</taxon>
        <taxon>Nitrosomonadaceae</taxon>
        <taxon>Nitrosomonas</taxon>
    </lineage>
</organism>
<reference evidence="2" key="1">
    <citation type="submission" date="2016-10" db="EMBL/GenBank/DDBJ databases">
        <authorList>
            <person name="Varghese N."/>
            <person name="Submissions S."/>
        </authorList>
    </citation>
    <scope>NUCLEOTIDE SEQUENCE [LARGE SCALE GENOMIC DNA]</scope>
    <source>
        <strain evidence="2">Nm71</strain>
    </source>
</reference>
<sequence length="113" mass="13249">MLKRLGVNNKPNFVPVECTPLFSDLPIWEGMDGFCTTHCIPARKTNLFFAKNRLNVAFVQHNCCFFAYKDVALKSQSIQTSKKMMFVYDFIREITCSRNVQTFLHITYYTKFQ</sequence>
<evidence type="ECO:0000313" key="1">
    <source>
        <dbReference type="EMBL" id="SET17416.1"/>
    </source>
</evidence>
<dbReference type="Proteomes" id="UP000199345">
    <property type="component" value="Unassembled WGS sequence"/>
</dbReference>
<dbReference type="AlphaFoldDB" id="A0A1I0CCX3"/>
<name>A0A1I0CCX3_9PROT</name>
<proteinExistence type="predicted"/>